<comment type="subcellular location">
    <subcellularLocation>
        <location evidence="6">Cytoplasm</location>
    </subcellularLocation>
</comment>
<dbReference type="HAMAP" id="MF_00361">
    <property type="entry name" value="NAD_kinase"/>
    <property type="match status" value="1"/>
</dbReference>
<accession>A0A0D8JCB5</accession>
<keyword evidence="8" id="KW-1185">Reference proteome</keyword>
<evidence type="ECO:0000256" key="2">
    <source>
        <dbReference type="ARBA" id="ARBA00022777"/>
    </source>
</evidence>
<gene>
    <name evidence="7" type="primary">ppnK</name>
    <name evidence="6" type="synonym">nadK</name>
    <name evidence="7" type="ORF">LH29_14510</name>
</gene>
<dbReference type="GO" id="GO:0005737">
    <property type="term" value="C:cytoplasm"/>
    <property type="evidence" value="ECO:0007669"/>
    <property type="project" value="UniProtKB-SubCell"/>
</dbReference>
<proteinExistence type="inferred from homology"/>
<protein>
    <recommendedName>
        <fullName evidence="6">NAD kinase</fullName>
        <ecNumber evidence="6">2.7.1.23</ecNumber>
    </recommendedName>
    <alternativeName>
        <fullName evidence="6">ATP-dependent NAD kinase</fullName>
    </alternativeName>
</protein>
<feature type="binding site" evidence="6">
    <location>
        <begin position="75"/>
        <end position="76"/>
    </location>
    <ligand>
        <name>NAD(+)</name>
        <dbReference type="ChEBI" id="CHEBI:57540"/>
    </ligand>
</feature>
<dbReference type="Proteomes" id="UP000032544">
    <property type="component" value="Unassembled WGS sequence"/>
</dbReference>
<dbReference type="EMBL" id="JRHC01000003">
    <property type="protein sequence ID" value="KJF43438.1"/>
    <property type="molecule type" value="Genomic_DNA"/>
</dbReference>
<dbReference type="InterPro" id="IPR017437">
    <property type="entry name" value="ATP-NAD_kinase_PpnK-typ_C"/>
</dbReference>
<keyword evidence="6" id="KW-0547">Nucleotide-binding</keyword>
<keyword evidence="3 6" id="KW-0521">NADP</keyword>
<feature type="binding site" evidence="6">
    <location>
        <begin position="189"/>
        <end position="194"/>
    </location>
    <ligand>
        <name>NAD(+)</name>
        <dbReference type="ChEBI" id="CHEBI:57540"/>
    </ligand>
</feature>
<comment type="caution">
    <text evidence="6">Lacks conserved residue(s) required for the propagation of feature annotation.</text>
</comment>
<reference evidence="7 8" key="1">
    <citation type="submission" date="2014-09" db="EMBL/GenBank/DDBJ databases">
        <title>Draft Genome Sequence of Draconibacterium sp. JN14CK-3.</title>
        <authorList>
            <person name="Dong C."/>
            <person name="Lai Q."/>
            <person name="Shao Z."/>
        </authorList>
    </citation>
    <scope>NUCLEOTIDE SEQUENCE [LARGE SCALE GENOMIC DNA]</scope>
    <source>
        <strain evidence="7 8">JN14CK-3</strain>
    </source>
</reference>
<dbReference type="OrthoDB" id="9774737at2"/>
<keyword evidence="1 6" id="KW-0808">Transferase</keyword>
<evidence type="ECO:0000313" key="8">
    <source>
        <dbReference type="Proteomes" id="UP000032544"/>
    </source>
</evidence>
<dbReference type="InterPro" id="IPR002504">
    <property type="entry name" value="NADK"/>
</dbReference>
<dbReference type="GO" id="GO:0005524">
    <property type="term" value="F:ATP binding"/>
    <property type="evidence" value="ECO:0007669"/>
    <property type="project" value="UniProtKB-KW"/>
</dbReference>
<dbReference type="NCBIfam" id="NF002521">
    <property type="entry name" value="PRK01911.1"/>
    <property type="match status" value="1"/>
</dbReference>
<dbReference type="SUPFAM" id="SSF111331">
    <property type="entry name" value="NAD kinase/diacylglycerol kinase-like"/>
    <property type="match status" value="1"/>
</dbReference>
<evidence type="ECO:0000313" key="7">
    <source>
        <dbReference type="EMBL" id="KJF43438.1"/>
    </source>
</evidence>
<feature type="active site" description="Proton acceptor" evidence="6">
    <location>
        <position position="75"/>
    </location>
</feature>
<comment type="catalytic activity">
    <reaction evidence="5 6">
        <text>NAD(+) + ATP = ADP + NADP(+) + H(+)</text>
        <dbReference type="Rhea" id="RHEA:18629"/>
        <dbReference type="ChEBI" id="CHEBI:15378"/>
        <dbReference type="ChEBI" id="CHEBI:30616"/>
        <dbReference type="ChEBI" id="CHEBI:57540"/>
        <dbReference type="ChEBI" id="CHEBI:58349"/>
        <dbReference type="ChEBI" id="CHEBI:456216"/>
        <dbReference type="EC" id="2.7.1.23"/>
    </reaction>
</comment>
<organism evidence="7 8">
    <name type="scientific">Draconibacterium sediminis</name>
    <dbReference type="NCBI Taxonomy" id="1544798"/>
    <lineage>
        <taxon>Bacteria</taxon>
        <taxon>Pseudomonadati</taxon>
        <taxon>Bacteroidota</taxon>
        <taxon>Bacteroidia</taxon>
        <taxon>Marinilabiliales</taxon>
        <taxon>Prolixibacteraceae</taxon>
        <taxon>Draconibacterium</taxon>
    </lineage>
</organism>
<evidence type="ECO:0000256" key="1">
    <source>
        <dbReference type="ARBA" id="ARBA00022679"/>
    </source>
</evidence>
<dbReference type="Gene3D" id="2.60.200.30">
    <property type="entry name" value="Probable inorganic polyphosphate/atp-NAD kinase, domain 2"/>
    <property type="match status" value="1"/>
</dbReference>
<feature type="binding site" evidence="6">
    <location>
        <position position="178"/>
    </location>
    <ligand>
        <name>NAD(+)</name>
        <dbReference type="ChEBI" id="CHEBI:57540"/>
    </ligand>
</feature>
<comment type="caution">
    <text evidence="7">The sequence shown here is derived from an EMBL/GenBank/DDBJ whole genome shotgun (WGS) entry which is preliminary data.</text>
</comment>
<dbReference type="GO" id="GO:0046872">
    <property type="term" value="F:metal ion binding"/>
    <property type="evidence" value="ECO:0007669"/>
    <property type="project" value="UniProtKB-UniRule"/>
</dbReference>
<sequence>MKVAVFGTLVSDDFVPVLQEFFAFLRTKNIEVQLYKPFYSHVVEELNSSTYYTSFFHSYSDFDPDNDFIFSVGGDGTFLQSVLNIRNFDIPVIGLNGGRLGFLADISEDQVHNALESIFSKNYKIVERSMLEIEFSNQENLDFNYALNEMTVLKTDNSSMLNVTARVNSEFLNNYWADGLIIATPTGSTAYSLSVGGPILTPNSANFVITPLAPHNLTIRPIVVPDTSEIELTVEGRGTNYLTSLDSRSFAVEFSTKIKVKKAGFKLKTLQLPEQPFFNTLRNKLMWGMDRRNYNS</sequence>
<comment type="similarity">
    <text evidence="6">Belongs to the NAD kinase family.</text>
</comment>
<keyword evidence="2 6" id="KW-0418">Kinase</keyword>
<evidence type="ECO:0000256" key="5">
    <source>
        <dbReference type="ARBA" id="ARBA00047925"/>
    </source>
</evidence>
<dbReference type="GO" id="GO:0051287">
    <property type="term" value="F:NAD binding"/>
    <property type="evidence" value="ECO:0007669"/>
    <property type="project" value="UniProtKB-ARBA"/>
</dbReference>
<feature type="binding site" evidence="6">
    <location>
        <position position="213"/>
    </location>
    <ligand>
        <name>NAD(+)</name>
        <dbReference type="ChEBI" id="CHEBI:57540"/>
    </ligand>
</feature>
<evidence type="ECO:0000256" key="4">
    <source>
        <dbReference type="ARBA" id="ARBA00023027"/>
    </source>
</evidence>
<dbReference type="RefSeq" id="WP_045030755.1">
    <property type="nucleotide sequence ID" value="NZ_JRHC01000003.1"/>
</dbReference>
<dbReference type="EC" id="2.7.1.23" evidence="6"/>
<evidence type="ECO:0000256" key="6">
    <source>
        <dbReference type="HAMAP-Rule" id="MF_00361"/>
    </source>
</evidence>
<dbReference type="PANTHER" id="PTHR20275:SF0">
    <property type="entry name" value="NAD KINASE"/>
    <property type="match status" value="1"/>
</dbReference>
<dbReference type="AlphaFoldDB" id="A0A0D8JCB5"/>
<dbReference type="STRING" id="1544798.LH29_14510"/>
<keyword evidence="4 6" id="KW-0520">NAD</keyword>
<dbReference type="Gene3D" id="3.40.50.10330">
    <property type="entry name" value="Probable inorganic polyphosphate/atp-NAD kinase, domain 1"/>
    <property type="match status" value="1"/>
</dbReference>
<dbReference type="GO" id="GO:0003951">
    <property type="term" value="F:NAD+ kinase activity"/>
    <property type="evidence" value="ECO:0007669"/>
    <property type="project" value="UniProtKB-UniRule"/>
</dbReference>
<dbReference type="InterPro" id="IPR017438">
    <property type="entry name" value="ATP-NAD_kinase_N"/>
</dbReference>
<feature type="binding site" evidence="6">
    <location>
        <begin position="148"/>
        <end position="149"/>
    </location>
    <ligand>
        <name>NAD(+)</name>
        <dbReference type="ChEBI" id="CHEBI:57540"/>
    </ligand>
</feature>
<evidence type="ECO:0000256" key="3">
    <source>
        <dbReference type="ARBA" id="ARBA00022857"/>
    </source>
</evidence>
<keyword evidence="6" id="KW-0067">ATP-binding</keyword>
<dbReference type="PANTHER" id="PTHR20275">
    <property type="entry name" value="NAD KINASE"/>
    <property type="match status" value="1"/>
</dbReference>
<keyword evidence="6" id="KW-0963">Cytoplasm</keyword>
<dbReference type="Pfam" id="PF01513">
    <property type="entry name" value="NAD_kinase"/>
    <property type="match status" value="1"/>
</dbReference>
<dbReference type="GO" id="GO:0006741">
    <property type="term" value="P:NADP+ biosynthetic process"/>
    <property type="evidence" value="ECO:0007669"/>
    <property type="project" value="UniProtKB-UniRule"/>
</dbReference>
<dbReference type="InterPro" id="IPR016064">
    <property type="entry name" value="NAD/diacylglycerol_kinase_sf"/>
</dbReference>
<comment type="function">
    <text evidence="6">Involved in the regulation of the intracellular balance of NAD and NADP, and is a key enzyme in the biosynthesis of NADP. Catalyzes specifically the phosphorylation on 2'-hydroxyl of the adenosine moiety of NAD to yield NADP.</text>
</comment>
<comment type="cofactor">
    <cofactor evidence="6">
        <name>a divalent metal cation</name>
        <dbReference type="ChEBI" id="CHEBI:60240"/>
    </cofactor>
</comment>
<dbReference type="PATRIC" id="fig|1544798.3.peg.3066"/>
<name>A0A0D8JCB5_9BACT</name>
<dbReference type="GO" id="GO:0019674">
    <property type="term" value="P:NAD+ metabolic process"/>
    <property type="evidence" value="ECO:0007669"/>
    <property type="project" value="InterPro"/>
</dbReference>
<dbReference type="Pfam" id="PF20143">
    <property type="entry name" value="NAD_kinase_C"/>
    <property type="match status" value="1"/>
</dbReference>